<dbReference type="RefSeq" id="WP_169099363.1">
    <property type="nucleotide sequence ID" value="NZ_JABBVZ010000030.1"/>
</dbReference>
<reference evidence="1 2" key="1">
    <citation type="submission" date="2020-04" db="EMBL/GenBank/DDBJ databases">
        <authorList>
            <person name="Zhang R."/>
            <person name="Schippers A."/>
        </authorList>
    </citation>
    <scope>NUCLEOTIDE SEQUENCE [LARGE SCALE GENOMIC DNA]</scope>
    <source>
        <strain evidence="1 2">DSM 109850</strain>
    </source>
</reference>
<dbReference type="Gene3D" id="3.40.50.720">
    <property type="entry name" value="NAD(P)-binding Rossmann-like Domain"/>
    <property type="match status" value="1"/>
</dbReference>
<dbReference type="InterPro" id="IPR003462">
    <property type="entry name" value="ODC_Mu_crystall"/>
</dbReference>
<keyword evidence="2" id="KW-1185">Reference proteome</keyword>
<dbReference type="PANTHER" id="PTHR13812:SF19">
    <property type="entry name" value="KETIMINE REDUCTASE MU-CRYSTALLIN"/>
    <property type="match status" value="1"/>
</dbReference>
<sequence>MTEPIILRHDDIAGLLTPADALEVMDGLLSLEADGRIRQPARTNIVYPGGWFRVMPGALLGEDDTYTGLKVMNLSSEGLRYLILLFSGSTGELLALLDAALVTASRTAAMAAAAARRLLGQDRVSIGVFGSGYEAQAQLRALAGALNADSAVVYSPNPAHRSNFSKTMSEELSISVTPVESAQEAAGHPLLVLATKTDKPVLQSHWVAPGTVILSIGSTRPEQREIDTALIERATAIIADHPAQVMTESGDFIAATADNRVSSERLIPLAQLDAHFNKTAESLILYKSTGTSTQDLALAVFLYQKARRERVGESLAQFPWLKSKEV</sequence>
<dbReference type="GO" id="GO:0005737">
    <property type="term" value="C:cytoplasm"/>
    <property type="evidence" value="ECO:0007669"/>
    <property type="project" value="TreeGrafter"/>
</dbReference>
<dbReference type="Pfam" id="PF02423">
    <property type="entry name" value="OCD_Mu_crystall"/>
    <property type="match status" value="1"/>
</dbReference>
<proteinExistence type="predicted"/>
<evidence type="ECO:0000313" key="1">
    <source>
        <dbReference type="EMBL" id="NMP22745.1"/>
    </source>
</evidence>
<dbReference type="PANTHER" id="PTHR13812">
    <property type="entry name" value="KETIMINE REDUCTASE MU-CRYSTALLIN"/>
    <property type="match status" value="1"/>
</dbReference>
<dbReference type="InterPro" id="IPR023401">
    <property type="entry name" value="ODC_N"/>
</dbReference>
<name>A0A7Y0Q2V3_9FIRM</name>
<evidence type="ECO:0000313" key="2">
    <source>
        <dbReference type="Proteomes" id="UP000533476"/>
    </source>
</evidence>
<dbReference type="SUPFAM" id="SSF51735">
    <property type="entry name" value="NAD(P)-binding Rossmann-fold domains"/>
    <property type="match status" value="1"/>
</dbReference>
<organism evidence="1 2">
    <name type="scientific">Sulfobacillus harzensis</name>
    <dbReference type="NCBI Taxonomy" id="2729629"/>
    <lineage>
        <taxon>Bacteria</taxon>
        <taxon>Bacillati</taxon>
        <taxon>Bacillota</taxon>
        <taxon>Clostridia</taxon>
        <taxon>Eubacteriales</taxon>
        <taxon>Clostridiales Family XVII. Incertae Sedis</taxon>
        <taxon>Sulfobacillus</taxon>
    </lineage>
</organism>
<gene>
    <name evidence="1" type="ORF">HIJ39_10325</name>
</gene>
<comment type="caution">
    <text evidence="1">The sequence shown here is derived from an EMBL/GenBank/DDBJ whole genome shotgun (WGS) entry which is preliminary data.</text>
</comment>
<dbReference type="EMBL" id="JABBVZ010000030">
    <property type="protein sequence ID" value="NMP22745.1"/>
    <property type="molecule type" value="Genomic_DNA"/>
</dbReference>
<dbReference type="Gene3D" id="3.30.1780.10">
    <property type="entry name" value="ornithine cyclodeaminase, domain 1"/>
    <property type="match status" value="1"/>
</dbReference>
<dbReference type="Proteomes" id="UP000533476">
    <property type="component" value="Unassembled WGS sequence"/>
</dbReference>
<protein>
    <submittedName>
        <fullName evidence="1">Ornithine cyclodeaminase family protein</fullName>
    </submittedName>
</protein>
<dbReference type="PIRSF" id="PIRSF001439">
    <property type="entry name" value="CryM"/>
    <property type="match status" value="1"/>
</dbReference>
<dbReference type="InterPro" id="IPR036291">
    <property type="entry name" value="NAD(P)-bd_dom_sf"/>
</dbReference>
<accession>A0A7Y0Q2V3</accession>
<dbReference type="AlphaFoldDB" id="A0A7Y0Q2V3"/>